<sequence length="65" mass="6708">MPGGAHGAEGSGDVAFHGSAAREGGGLPAMKIMVDRGDLEYIQSLLELGNVEEARDALNEILENA</sequence>
<feature type="region of interest" description="Disordered" evidence="1">
    <location>
        <begin position="1"/>
        <end position="20"/>
    </location>
</feature>
<evidence type="ECO:0000256" key="1">
    <source>
        <dbReference type="SAM" id="MobiDB-lite"/>
    </source>
</evidence>
<evidence type="ECO:0000313" key="2">
    <source>
        <dbReference type="EMBL" id="QJB00155.1"/>
    </source>
</evidence>
<feature type="compositionally biased region" description="Gly residues" evidence="1">
    <location>
        <begin position="1"/>
        <end position="10"/>
    </location>
</feature>
<reference evidence="2" key="1">
    <citation type="submission" date="2020-03" db="EMBL/GenBank/DDBJ databases">
        <title>The deep terrestrial virosphere.</title>
        <authorList>
            <person name="Holmfeldt K."/>
            <person name="Nilsson E."/>
            <person name="Simone D."/>
            <person name="Lopez-Fernandez M."/>
            <person name="Wu X."/>
            <person name="de Brujin I."/>
            <person name="Lundin D."/>
            <person name="Andersson A."/>
            <person name="Bertilsson S."/>
            <person name="Dopson M."/>
        </authorList>
    </citation>
    <scope>NUCLEOTIDE SEQUENCE</scope>
    <source>
        <strain evidence="2">MM171A00678</strain>
        <strain evidence="3">MM171B01174</strain>
    </source>
</reference>
<gene>
    <name evidence="2" type="ORF">MM171A00678_0014</name>
    <name evidence="3" type="ORF">MM171B01174_0009</name>
</gene>
<dbReference type="AlphaFoldDB" id="A0A6M3M2S6"/>
<organism evidence="2">
    <name type="scientific">viral metagenome</name>
    <dbReference type="NCBI Taxonomy" id="1070528"/>
    <lineage>
        <taxon>unclassified sequences</taxon>
        <taxon>metagenomes</taxon>
        <taxon>organismal metagenomes</taxon>
    </lineage>
</organism>
<protein>
    <submittedName>
        <fullName evidence="2">Uncharacterized protein</fullName>
    </submittedName>
</protein>
<proteinExistence type="predicted"/>
<evidence type="ECO:0000313" key="3">
    <source>
        <dbReference type="EMBL" id="QJB02571.1"/>
    </source>
</evidence>
<accession>A0A6M3M2S6</accession>
<dbReference type="EMBL" id="MT143793">
    <property type="protein sequence ID" value="QJB02571.1"/>
    <property type="molecule type" value="Genomic_DNA"/>
</dbReference>
<name>A0A6M3M2S6_9ZZZZ</name>
<dbReference type="EMBL" id="MT143683">
    <property type="protein sequence ID" value="QJB00155.1"/>
    <property type="molecule type" value="Genomic_DNA"/>
</dbReference>